<comment type="similarity">
    <text evidence="1">Belongs to the CinA family.</text>
</comment>
<accession>A0ABT0VII1</accession>
<dbReference type="NCBIfam" id="NF001813">
    <property type="entry name" value="PRK00549.1"/>
    <property type="match status" value="1"/>
</dbReference>
<dbReference type="PANTHER" id="PTHR13939:SF0">
    <property type="entry name" value="NMN AMIDOHYDROLASE-LIKE PROTEIN YFAY"/>
    <property type="match status" value="1"/>
</dbReference>
<protein>
    <recommendedName>
        <fullName evidence="1">Putative competence-damage inducible protein</fullName>
    </recommendedName>
</protein>
<dbReference type="Gene3D" id="3.90.950.20">
    <property type="entry name" value="CinA-like"/>
    <property type="match status" value="1"/>
</dbReference>
<dbReference type="InterPro" id="IPR001453">
    <property type="entry name" value="MoaB/Mog_dom"/>
</dbReference>
<dbReference type="InterPro" id="IPR036425">
    <property type="entry name" value="MoaB/Mog-like_dom_sf"/>
</dbReference>
<reference evidence="3" key="1">
    <citation type="submission" date="2021-04" db="EMBL/GenBank/DDBJ databases">
        <title>Taxonomic assessment of Weissella genus.</title>
        <authorList>
            <person name="Fanelli F."/>
            <person name="Chieffi D."/>
            <person name="Dell'Aquila A."/>
            <person name="Gyu-Sung C."/>
            <person name="Franz C.M.A.P."/>
            <person name="Fusco V."/>
        </authorList>
    </citation>
    <scope>NUCLEOTIDE SEQUENCE</scope>
    <source>
        <strain evidence="3">LMG 25373</strain>
    </source>
</reference>
<comment type="caution">
    <text evidence="3">The sequence shown here is derived from an EMBL/GenBank/DDBJ whole genome shotgun (WGS) entry which is preliminary data.</text>
</comment>
<evidence type="ECO:0000313" key="4">
    <source>
        <dbReference type="Proteomes" id="UP001057481"/>
    </source>
</evidence>
<dbReference type="CDD" id="cd00885">
    <property type="entry name" value="cinA"/>
    <property type="match status" value="1"/>
</dbReference>
<dbReference type="EMBL" id="JAGMVS010000063">
    <property type="protein sequence ID" value="MCM2437435.1"/>
    <property type="molecule type" value="Genomic_DNA"/>
</dbReference>
<dbReference type="InterPro" id="IPR050101">
    <property type="entry name" value="CinA"/>
</dbReference>
<dbReference type="PIRSF" id="PIRSF006728">
    <property type="entry name" value="CinA"/>
    <property type="match status" value="1"/>
</dbReference>
<sequence>MQAEIIAVGTELLLGQIIDTNSPKVAQKLAELDINVFYQTTVGDNEPRLIDALQIASERADLIITIGGLGPTVDDLTKQTVAKFLKQELAADEQALKKIIDYHDTTSKPMSENNKLQALYLAAGQSLKNDNGFAVGSFYKNPNGPDVLLLPGPPWELEPMLTNYTVPVLQKEYKNTGMLISRVLRFFGIGESRLATKLADLIDEQSNPTIAPYAKKHEVTLRLTAQADNRESAIKMLDLAEDKIMERVGIYFYGYGDDNSLVKCLANLLIGQQLTISAAESLTAGLFQSTLATFPGISTVFPGGVVTYNPTAKNKLAKVPVDVIDTYGVVSRETAIEMAKGIKERLSTNIAISFTGVASGELEGHKAGMVWIGLAYEDQPVEAYLYQFGQDRQKNRERAVLTGLDLIRRKILNQTIPEQI</sequence>
<dbReference type="SUPFAM" id="SSF53218">
    <property type="entry name" value="Molybdenum cofactor biosynthesis proteins"/>
    <property type="match status" value="1"/>
</dbReference>
<name>A0ABT0VII1_9LACO</name>
<dbReference type="Pfam" id="PF02464">
    <property type="entry name" value="CinA"/>
    <property type="match status" value="1"/>
</dbReference>
<dbReference type="NCBIfam" id="TIGR00200">
    <property type="entry name" value="cinA_nterm"/>
    <property type="match status" value="1"/>
</dbReference>
<dbReference type="InterPro" id="IPR008136">
    <property type="entry name" value="CinA_C"/>
</dbReference>
<dbReference type="Pfam" id="PF18146">
    <property type="entry name" value="CinA_KH"/>
    <property type="match status" value="1"/>
</dbReference>
<dbReference type="RefSeq" id="WP_205143427.1">
    <property type="nucleotide sequence ID" value="NZ_JAFBDN010000006.1"/>
</dbReference>
<dbReference type="InterPro" id="IPR036653">
    <property type="entry name" value="CinA-like_C"/>
</dbReference>
<dbReference type="NCBIfam" id="TIGR00199">
    <property type="entry name" value="PncC_domain"/>
    <property type="match status" value="1"/>
</dbReference>
<evidence type="ECO:0000259" key="2">
    <source>
        <dbReference type="SMART" id="SM00852"/>
    </source>
</evidence>
<dbReference type="Proteomes" id="UP001057481">
    <property type="component" value="Unassembled WGS sequence"/>
</dbReference>
<proteinExistence type="inferred from homology"/>
<dbReference type="SUPFAM" id="SSF142433">
    <property type="entry name" value="CinA-like"/>
    <property type="match status" value="1"/>
</dbReference>
<dbReference type="InterPro" id="IPR041424">
    <property type="entry name" value="CinA_KH"/>
</dbReference>
<evidence type="ECO:0000256" key="1">
    <source>
        <dbReference type="HAMAP-Rule" id="MF_00226"/>
    </source>
</evidence>
<dbReference type="Gene3D" id="3.40.980.10">
    <property type="entry name" value="MoaB/Mog-like domain"/>
    <property type="match status" value="1"/>
</dbReference>
<organism evidence="3 4">
    <name type="scientific">Periweissella beninensis</name>
    <dbReference type="NCBI Taxonomy" id="504936"/>
    <lineage>
        <taxon>Bacteria</taxon>
        <taxon>Bacillati</taxon>
        <taxon>Bacillota</taxon>
        <taxon>Bacilli</taxon>
        <taxon>Lactobacillales</taxon>
        <taxon>Lactobacillaceae</taxon>
        <taxon>Periweissella</taxon>
    </lineage>
</organism>
<dbReference type="Pfam" id="PF00994">
    <property type="entry name" value="MoCF_biosynth"/>
    <property type="match status" value="1"/>
</dbReference>
<dbReference type="Gene3D" id="3.30.70.2860">
    <property type="match status" value="1"/>
</dbReference>
<dbReference type="InterPro" id="IPR008135">
    <property type="entry name" value="Competence-induced_CinA"/>
</dbReference>
<dbReference type="HAMAP" id="MF_00226_B">
    <property type="entry name" value="CinA_B"/>
    <property type="match status" value="1"/>
</dbReference>
<evidence type="ECO:0000313" key="3">
    <source>
        <dbReference type="EMBL" id="MCM2437435.1"/>
    </source>
</evidence>
<dbReference type="PANTHER" id="PTHR13939">
    <property type="entry name" value="NICOTINAMIDE-NUCLEOTIDE AMIDOHYDROLASE PNCC"/>
    <property type="match status" value="1"/>
</dbReference>
<keyword evidence="4" id="KW-1185">Reference proteome</keyword>
<gene>
    <name evidence="1" type="primary">cinA</name>
    <name evidence="3" type="ORF">KAK10_05880</name>
</gene>
<dbReference type="SMART" id="SM00852">
    <property type="entry name" value="MoCF_biosynth"/>
    <property type="match status" value="1"/>
</dbReference>
<feature type="domain" description="MoaB/Mog" evidence="2">
    <location>
        <begin position="4"/>
        <end position="171"/>
    </location>
</feature>